<organism evidence="1 2">
    <name type="scientific">Myroides odoratimimus</name>
    <dbReference type="NCBI Taxonomy" id="76832"/>
    <lineage>
        <taxon>Bacteria</taxon>
        <taxon>Pseudomonadati</taxon>
        <taxon>Bacteroidota</taxon>
        <taxon>Flavobacteriia</taxon>
        <taxon>Flavobacteriales</taxon>
        <taxon>Flavobacteriaceae</taxon>
        <taxon>Myroides</taxon>
    </lineage>
</organism>
<dbReference type="KEGG" id="mod:AS202_19875"/>
<evidence type="ECO:0000313" key="1">
    <source>
        <dbReference type="EMBL" id="ALU28442.1"/>
    </source>
</evidence>
<evidence type="ECO:0000313" key="2">
    <source>
        <dbReference type="Proteomes" id="UP000069030"/>
    </source>
</evidence>
<dbReference type="EMBL" id="CP013691">
    <property type="protein sequence ID" value="ALU28442.1"/>
    <property type="molecule type" value="Genomic_DNA"/>
</dbReference>
<sequence>MSEEEKNILSHSLDLLDIEKTVKGLTVNNIEKTKESILKQLDKANTSLLKSFKISFPQKERERAFEFRNMK</sequence>
<dbReference type="RefSeq" id="WP_058700087.1">
    <property type="nucleotide sequence ID" value="NZ_CP013691.1"/>
</dbReference>
<dbReference type="Proteomes" id="UP000069030">
    <property type="component" value="Plasmid p63039"/>
</dbReference>
<proteinExistence type="predicted"/>
<keyword evidence="1" id="KW-0614">Plasmid</keyword>
<accession>A0AAI8G6L3</accession>
<geneLocation type="plasmid" evidence="1 2">
    <name>p63039</name>
</geneLocation>
<protein>
    <submittedName>
        <fullName evidence="1">Uncharacterized protein</fullName>
    </submittedName>
</protein>
<reference evidence="2" key="1">
    <citation type="journal article" date="2016" name="J. Zhejiang Univ. Sci. B">
        <title>Antibiotic resistance mechanisms of Myroides sp.</title>
        <authorList>
            <person name="Hu S."/>
            <person name="Yuan S."/>
            <person name="Qu H."/>
            <person name="Jiang T."/>
            <person name="Zhou Y."/>
            <person name="Wang M."/>
            <person name="Ming D."/>
        </authorList>
    </citation>
    <scope>NUCLEOTIDE SEQUENCE [LARGE SCALE GENOMIC DNA]</scope>
    <source>
        <strain evidence="2">PR63039</strain>
    </source>
</reference>
<gene>
    <name evidence="1" type="ORF">AS202_19875</name>
</gene>
<dbReference type="AlphaFoldDB" id="A0AAI8G6L3"/>
<name>A0AAI8G6L3_9FLAO</name>